<dbReference type="RefSeq" id="WP_002698030.1">
    <property type="nucleotide sequence ID" value="NZ_CDNC01000013.1"/>
</dbReference>
<dbReference type="EMBL" id="CP042817">
    <property type="protein sequence ID" value="QEJ97287.1"/>
    <property type="molecule type" value="Genomic_DNA"/>
</dbReference>
<evidence type="ECO:0000313" key="5">
    <source>
        <dbReference type="Proteomes" id="UP000042527"/>
    </source>
</evidence>
<keyword evidence="2" id="KW-0472">Membrane</keyword>
<evidence type="ECO:0000256" key="1">
    <source>
        <dbReference type="SAM" id="MobiDB-lite"/>
    </source>
</evidence>
<keyword evidence="2" id="KW-1133">Transmembrane helix</keyword>
<accession>A0A0B7GSV0</accession>
<dbReference type="Proteomes" id="UP000323594">
    <property type="component" value="Chromosome"/>
</dbReference>
<organism evidence="3 5">
    <name type="scientific">Treponema phagedenis</name>
    <dbReference type="NCBI Taxonomy" id="162"/>
    <lineage>
        <taxon>Bacteria</taxon>
        <taxon>Pseudomonadati</taxon>
        <taxon>Spirochaetota</taxon>
        <taxon>Spirochaetia</taxon>
        <taxon>Spirochaetales</taxon>
        <taxon>Treponemataceae</taxon>
        <taxon>Treponema</taxon>
    </lineage>
</organism>
<evidence type="ECO:0000256" key="2">
    <source>
        <dbReference type="SAM" id="Phobius"/>
    </source>
</evidence>
<evidence type="ECO:0000313" key="4">
    <source>
        <dbReference type="EMBL" id="QEJ97287.1"/>
    </source>
</evidence>
<proteinExistence type="predicted"/>
<dbReference type="EMBL" id="CDNC01000013">
    <property type="protein sequence ID" value="CEM61724.1"/>
    <property type="molecule type" value="Genomic_DNA"/>
</dbReference>
<keyword evidence="2" id="KW-0812">Transmembrane</keyword>
<dbReference type="GeneID" id="57754184"/>
<name>A0A0B7GSV0_TREPH</name>
<reference evidence="4 6" key="3">
    <citation type="submission" date="2019-08" db="EMBL/GenBank/DDBJ databases">
        <authorList>
            <person name="Kuhnert P."/>
        </authorList>
    </citation>
    <scope>NUCLEOTIDE SEQUENCE [LARGE SCALE GENOMIC DNA]</scope>
    <source>
        <strain evidence="4 6">B36.5</strain>
    </source>
</reference>
<dbReference type="AlphaFoldDB" id="A0A0B7GSV0"/>
<evidence type="ECO:0000313" key="3">
    <source>
        <dbReference type="EMBL" id="CEM61724.1"/>
    </source>
</evidence>
<gene>
    <name evidence="4" type="ORF">FUT82_04320</name>
    <name evidence="3" type="ORF">TPHV1_200014</name>
</gene>
<dbReference type="Proteomes" id="UP000042527">
    <property type="component" value="Unassembled WGS sequence"/>
</dbReference>
<reference evidence="3" key="2">
    <citation type="submission" date="2015-01" db="EMBL/GenBank/DDBJ databases">
        <authorList>
            <person name="Xiang T."/>
            <person name="Song Y."/>
            <person name="Huang L."/>
            <person name="Wang B."/>
            <person name="Wu P."/>
        </authorList>
    </citation>
    <scope>NUCLEOTIDE SEQUENCE [LARGE SCALE GENOMIC DNA]</scope>
    <source>
        <strain evidence="3">V1</strain>
    </source>
</reference>
<reference evidence="5" key="1">
    <citation type="submission" date="2015-01" db="EMBL/GenBank/DDBJ databases">
        <authorList>
            <person name="Manzoor Shahid"/>
            <person name="Zubair Saima"/>
        </authorList>
    </citation>
    <scope>NUCLEOTIDE SEQUENCE [LARGE SCALE GENOMIC DNA]</scope>
    <source>
        <strain evidence="5">V1</strain>
    </source>
</reference>
<feature type="compositionally biased region" description="Polar residues" evidence="1">
    <location>
        <begin position="1"/>
        <end position="10"/>
    </location>
</feature>
<feature type="transmembrane region" description="Helical" evidence="2">
    <location>
        <begin position="62"/>
        <end position="81"/>
    </location>
</feature>
<sequence>MKESNNNPDSLETKASDEAAPPLRYSREKRLARSSEAVRRMHEEDYIQRPGLFRSLTATRSLRALFFAILLLVAVNFFIFFTQSTKNKGTVAGVACVLESMIYEKSTFATITLLENKKKAEEKEVAISVRFLSKDGTLIDKKQIQSIYIGAEVPLSAKSDEKEIAAVEAYVTVNDKAILLKQKPRGAK</sequence>
<protein>
    <submittedName>
        <fullName evidence="3">Uncharacterized protein</fullName>
    </submittedName>
</protein>
<keyword evidence="5" id="KW-1185">Reference proteome</keyword>
<evidence type="ECO:0000313" key="6">
    <source>
        <dbReference type="Proteomes" id="UP000323594"/>
    </source>
</evidence>
<feature type="region of interest" description="Disordered" evidence="1">
    <location>
        <begin position="1"/>
        <end position="25"/>
    </location>
</feature>